<reference evidence="5 6" key="1">
    <citation type="submission" date="2008-05" db="EMBL/GenBank/DDBJ databases">
        <title>Complete sequence of Chlorobium limicola DSM 245.</title>
        <authorList>
            <consortium name="US DOE Joint Genome Institute"/>
            <person name="Lucas S."/>
            <person name="Copeland A."/>
            <person name="Lapidus A."/>
            <person name="Glavina del Rio T."/>
            <person name="Dalin E."/>
            <person name="Tice H."/>
            <person name="Bruce D."/>
            <person name="Goodwin L."/>
            <person name="Pitluck S."/>
            <person name="Schmutz J."/>
            <person name="Larimer F."/>
            <person name="Land M."/>
            <person name="Hauser L."/>
            <person name="Kyrpides N."/>
            <person name="Ovchinnikova G."/>
            <person name="Zhao F."/>
            <person name="Li T."/>
            <person name="Liu Z."/>
            <person name="Overmann J."/>
            <person name="Bryant D.A."/>
            <person name="Richardson P."/>
        </authorList>
    </citation>
    <scope>NUCLEOTIDE SEQUENCE [LARGE SCALE GENOMIC DNA]</scope>
    <source>
        <strain evidence="6">DSM 245 / NBRC 103803 / 6330</strain>
    </source>
</reference>
<dbReference type="SUPFAM" id="SSF53850">
    <property type="entry name" value="Periplasmic binding protein-like II"/>
    <property type="match status" value="1"/>
</dbReference>
<dbReference type="STRING" id="290315.Clim_0675"/>
<dbReference type="HOGENOM" id="CLU_065520_1_0_10"/>
<organism evidence="5 6">
    <name type="scientific">Chlorobium limicola (strain DSM 245 / NBRC 103803 / 6330)</name>
    <dbReference type="NCBI Taxonomy" id="290315"/>
    <lineage>
        <taxon>Bacteria</taxon>
        <taxon>Pseudomonadati</taxon>
        <taxon>Chlorobiota</taxon>
        <taxon>Chlorobiia</taxon>
        <taxon>Chlorobiales</taxon>
        <taxon>Chlorobiaceae</taxon>
        <taxon>Chlorobium/Pelodictyon group</taxon>
        <taxon>Chlorobium</taxon>
    </lineage>
</organism>
<evidence type="ECO:0000256" key="2">
    <source>
        <dbReference type="ARBA" id="ARBA00022723"/>
    </source>
</evidence>
<dbReference type="EMBL" id="CP001097">
    <property type="protein sequence ID" value="ACD89758.1"/>
    <property type="molecule type" value="Genomic_DNA"/>
</dbReference>
<dbReference type="InterPro" id="IPR050682">
    <property type="entry name" value="ModA/WtpA"/>
</dbReference>
<keyword evidence="2" id="KW-0479">Metal-binding</keyword>
<evidence type="ECO:0000313" key="5">
    <source>
        <dbReference type="EMBL" id="ACD89758.1"/>
    </source>
</evidence>
<dbReference type="NCBIfam" id="TIGR01256">
    <property type="entry name" value="modA"/>
    <property type="match status" value="1"/>
</dbReference>
<dbReference type="GO" id="GO:0030973">
    <property type="term" value="F:molybdate ion binding"/>
    <property type="evidence" value="ECO:0007669"/>
    <property type="project" value="TreeGrafter"/>
</dbReference>
<proteinExistence type="inferred from homology"/>
<dbReference type="GO" id="GO:0046872">
    <property type="term" value="F:metal ion binding"/>
    <property type="evidence" value="ECO:0007669"/>
    <property type="project" value="UniProtKB-KW"/>
</dbReference>
<dbReference type="eggNOG" id="COG0725">
    <property type="taxonomic scope" value="Bacteria"/>
</dbReference>
<keyword evidence="3 4" id="KW-0732">Signal</keyword>
<evidence type="ECO:0000256" key="3">
    <source>
        <dbReference type="ARBA" id="ARBA00022729"/>
    </source>
</evidence>
<dbReference type="Proteomes" id="UP000008841">
    <property type="component" value="Chromosome"/>
</dbReference>
<evidence type="ECO:0000256" key="1">
    <source>
        <dbReference type="ARBA" id="ARBA00009175"/>
    </source>
</evidence>
<gene>
    <name evidence="5" type="ordered locus">Clim_0675</name>
</gene>
<dbReference type="Gene3D" id="3.40.190.10">
    <property type="entry name" value="Periplasmic binding protein-like II"/>
    <property type="match status" value="2"/>
</dbReference>
<evidence type="ECO:0000313" key="6">
    <source>
        <dbReference type="Proteomes" id="UP000008841"/>
    </source>
</evidence>
<dbReference type="PANTHER" id="PTHR30632:SF14">
    <property type="entry name" value="TUNGSTATE_MOLYBDATE_CHROMATE-BINDING PROTEIN MODA"/>
    <property type="match status" value="1"/>
</dbReference>
<comment type="similarity">
    <text evidence="1">Belongs to the bacterial solute-binding protein ModA family.</text>
</comment>
<feature type="chain" id="PRO_5002787820" evidence="4">
    <location>
        <begin position="24"/>
        <end position="242"/>
    </location>
</feature>
<dbReference type="PANTHER" id="PTHR30632">
    <property type="entry name" value="MOLYBDATE-BINDING PERIPLASMIC PROTEIN"/>
    <property type="match status" value="1"/>
</dbReference>
<dbReference type="GO" id="GO:0015689">
    <property type="term" value="P:molybdate ion transport"/>
    <property type="evidence" value="ECO:0007669"/>
    <property type="project" value="InterPro"/>
</dbReference>
<dbReference type="InterPro" id="IPR005950">
    <property type="entry name" value="ModA"/>
</dbReference>
<dbReference type="Pfam" id="PF13531">
    <property type="entry name" value="SBP_bac_11"/>
    <property type="match status" value="1"/>
</dbReference>
<dbReference type="KEGG" id="cli:Clim_0675"/>
<name>B3EH78_CHLL2</name>
<feature type="signal peptide" evidence="4">
    <location>
        <begin position="1"/>
        <end position="23"/>
    </location>
</feature>
<dbReference type="AlphaFoldDB" id="B3EH78"/>
<accession>B3EH78</accession>
<dbReference type="RefSeq" id="WP_012465639.1">
    <property type="nucleotide sequence ID" value="NC_010803.1"/>
</dbReference>
<sequence length="242" mass="26764" precursor="true">MNPKKTILLLLFLLATMPGLLQAETLTVAAGAGYKRPLMEIAALYEKQTGNHIDAVFGNMQQIFSQAETSGKVSVVFGEKSFLNRSTLSFSSFQPVGKGTLVLAWRKGLELKRLEDIRKKEVRRLGIPDPEKAIYGHAAAEFLKKSGFSRKTEQKLMTFSTVPQVSAYLISGEIDAGFINITDAIGIREKIGGMLPVPRNHYSPIEIQAAVVNGFEKERKVTDFLRFLKQGESLAVLKLYGI</sequence>
<protein>
    <submittedName>
        <fullName evidence="5">Molybdenum ABC transporter, periplasmic molybdate-binding protein</fullName>
    </submittedName>
</protein>
<evidence type="ECO:0000256" key="4">
    <source>
        <dbReference type="SAM" id="SignalP"/>
    </source>
</evidence>
<dbReference type="OrthoDB" id="9786399at2"/>